<dbReference type="NCBIfam" id="TIGR01175">
    <property type="entry name" value="pilM"/>
    <property type="match status" value="1"/>
</dbReference>
<dbReference type="InterPro" id="IPR005883">
    <property type="entry name" value="PilM"/>
</dbReference>
<dbReference type="Proteomes" id="UP000178106">
    <property type="component" value="Unassembled WGS sequence"/>
</dbReference>
<dbReference type="Gene3D" id="3.30.420.40">
    <property type="match status" value="2"/>
</dbReference>
<dbReference type="PIRSF" id="PIRSF019169">
    <property type="entry name" value="PilM"/>
    <property type="match status" value="1"/>
</dbReference>
<sequence>MSFFIAPKFLSMPAVGLDISADAARFIELEPSGKGLRVSRYATKKFPEMFIEKGKVHENKKLKDAITELASEHKLSFANVSLPEEQAYLVNIQIPRMELSGVRDAIEFRLEEYIPISGADAVFDYVVADAGSRHKDTMDIVVSALPRVIVEEYFELFRDTGITPKSFEFESQAMARAIIPKGDNGTFLVVDMGKIVTDVFVCVNGIVQFSASLDIGGHFLTQAISKALGITYEEAEALKAKHGLISGTKVDGLYDAMESIVADLRARLMRHYSYWQTHHGEKGGGNIEYIYLTGGGANLKGLSEYIAAGIDVKVEVANPWVNVAKFEDYVPPLSQSESHGYVTAIGLALRNTSGE</sequence>
<dbReference type="InterPro" id="IPR043129">
    <property type="entry name" value="ATPase_NBD"/>
</dbReference>
<dbReference type="Gene3D" id="3.30.1490.300">
    <property type="match status" value="1"/>
</dbReference>
<evidence type="ECO:0008006" key="3">
    <source>
        <dbReference type="Google" id="ProtNLM"/>
    </source>
</evidence>
<name>A0A1G2E0Q3_9BACT</name>
<dbReference type="InterPro" id="IPR050696">
    <property type="entry name" value="FtsA/MreB"/>
</dbReference>
<dbReference type="PANTHER" id="PTHR32432">
    <property type="entry name" value="CELL DIVISION PROTEIN FTSA-RELATED"/>
    <property type="match status" value="1"/>
</dbReference>
<evidence type="ECO:0000313" key="2">
    <source>
        <dbReference type="Proteomes" id="UP000178106"/>
    </source>
</evidence>
<protein>
    <recommendedName>
        <fullName evidence="3">SHS2 domain-containing protein</fullName>
    </recommendedName>
</protein>
<dbReference type="EMBL" id="MHLU01000053">
    <property type="protein sequence ID" value="OGZ19436.1"/>
    <property type="molecule type" value="Genomic_DNA"/>
</dbReference>
<dbReference type="PANTHER" id="PTHR32432:SF3">
    <property type="entry name" value="ETHANOLAMINE UTILIZATION PROTEIN EUTJ"/>
    <property type="match status" value="1"/>
</dbReference>
<organism evidence="1 2">
    <name type="scientific">Candidatus Lloydbacteria bacterium RIFOXYC12_FULL_46_25</name>
    <dbReference type="NCBI Taxonomy" id="1798670"/>
    <lineage>
        <taxon>Bacteria</taxon>
        <taxon>Candidatus Lloydiibacteriota</taxon>
    </lineage>
</organism>
<evidence type="ECO:0000313" key="1">
    <source>
        <dbReference type="EMBL" id="OGZ19436.1"/>
    </source>
</evidence>
<accession>A0A1G2E0Q3</accession>
<gene>
    <name evidence="1" type="ORF">A2494_04000</name>
</gene>
<dbReference type="Pfam" id="PF11104">
    <property type="entry name" value="PilM_2"/>
    <property type="match status" value="1"/>
</dbReference>
<dbReference type="CDD" id="cd24049">
    <property type="entry name" value="ASKHA_NBD_PilM"/>
    <property type="match status" value="1"/>
</dbReference>
<proteinExistence type="predicted"/>
<dbReference type="SUPFAM" id="SSF53067">
    <property type="entry name" value="Actin-like ATPase domain"/>
    <property type="match status" value="2"/>
</dbReference>
<reference evidence="1 2" key="1">
    <citation type="journal article" date="2016" name="Nat. Commun.">
        <title>Thousands of microbial genomes shed light on interconnected biogeochemical processes in an aquifer system.</title>
        <authorList>
            <person name="Anantharaman K."/>
            <person name="Brown C.T."/>
            <person name="Hug L.A."/>
            <person name="Sharon I."/>
            <person name="Castelle C.J."/>
            <person name="Probst A.J."/>
            <person name="Thomas B.C."/>
            <person name="Singh A."/>
            <person name="Wilkins M.J."/>
            <person name="Karaoz U."/>
            <person name="Brodie E.L."/>
            <person name="Williams K.H."/>
            <person name="Hubbard S.S."/>
            <person name="Banfield J.F."/>
        </authorList>
    </citation>
    <scope>NUCLEOTIDE SEQUENCE [LARGE SCALE GENOMIC DNA]</scope>
</reference>
<comment type="caution">
    <text evidence="1">The sequence shown here is derived from an EMBL/GenBank/DDBJ whole genome shotgun (WGS) entry which is preliminary data.</text>
</comment>
<dbReference type="AlphaFoldDB" id="A0A1G2E0Q3"/>